<sequence>MDNMIMSPVNIEVRKGRKRRPSNSLEDDPVMDDCTAALVLMSLSCSPKSTFIPDRVT</sequence>
<organism evidence="2 3">
    <name type="scientific">Tetranychus urticae</name>
    <name type="common">Two-spotted spider mite</name>
    <dbReference type="NCBI Taxonomy" id="32264"/>
    <lineage>
        <taxon>Eukaryota</taxon>
        <taxon>Metazoa</taxon>
        <taxon>Ecdysozoa</taxon>
        <taxon>Arthropoda</taxon>
        <taxon>Chelicerata</taxon>
        <taxon>Arachnida</taxon>
        <taxon>Acari</taxon>
        <taxon>Acariformes</taxon>
        <taxon>Trombidiformes</taxon>
        <taxon>Prostigmata</taxon>
        <taxon>Eleutherengona</taxon>
        <taxon>Raphignathae</taxon>
        <taxon>Tetranychoidea</taxon>
        <taxon>Tetranychidae</taxon>
        <taxon>Tetranychus</taxon>
    </lineage>
</organism>
<feature type="region of interest" description="Disordered" evidence="1">
    <location>
        <begin position="1"/>
        <end position="29"/>
    </location>
</feature>
<dbReference type="EMBL" id="CAEY01001137">
    <property type="status" value="NOT_ANNOTATED_CDS"/>
    <property type="molecule type" value="Genomic_DNA"/>
</dbReference>
<reference evidence="2" key="2">
    <citation type="submission" date="2015-06" db="UniProtKB">
        <authorList>
            <consortium name="EnsemblMetazoa"/>
        </authorList>
    </citation>
    <scope>IDENTIFICATION</scope>
</reference>
<keyword evidence="3" id="KW-1185">Reference proteome</keyword>
<reference evidence="3" key="1">
    <citation type="submission" date="2011-08" db="EMBL/GenBank/DDBJ databases">
        <authorList>
            <person name="Rombauts S."/>
        </authorList>
    </citation>
    <scope>NUCLEOTIDE SEQUENCE</scope>
    <source>
        <strain evidence="3">London</strain>
    </source>
</reference>
<dbReference type="AlphaFoldDB" id="T1K0B2"/>
<protein>
    <submittedName>
        <fullName evidence="2">Uncharacterized protein</fullName>
    </submittedName>
</protein>
<dbReference type="Proteomes" id="UP000015104">
    <property type="component" value="Unassembled WGS sequence"/>
</dbReference>
<evidence type="ECO:0000313" key="3">
    <source>
        <dbReference type="Proteomes" id="UP000015104"/>
    </source>
</evidence>
<name>T1K0B2_TETUR</name>
<evidence type="ECO:0000313" key="2">
    <source>
        <dbReference type="EnsemblMetazoa" id="tetur03g07090.1"/>
    </source>
</evidence>
<accession>T1K0B2</accession>
<dbReference type="EnsemblMetazoa" id="tetur03g07090.1">
    <property type="protein sequence ID" value="tetur03g07090.1"/>
    <property type="gene ID" value="tetur03g07090"/>
</dbReference>
<evidence type="ECO:0000256" key="1">
    <source>
        <dbReference type="SAM" id="MobiDB-lite"/>
    </source>
</evidence>
<dbReference type="HOGENOM" id="CLU_2999033_0_0_1"/>
<proteinExistence type="predicted"/>